<organism evidence="3 4">
    <name type="scientific">Eoetvoesiella caeni</name>
    <dbReference type="NCBI Taxonomy" id="645616"/>
    <lineage>
        <taxon>Bacteria</taxon>
        <taxon>Pseudomonadati</taxon>
        <taxon>Pseudomonadota</taxon>
        <taxon>Betaproteobacteria</taxon>
        <taxon>Burkholderiales</taxon>
        <taxon>Alcaligenaceae</taxon>
        <taxon>Eoetvoesiella</taxon>
    </lineage>
</organism>
<dbReference type="InterPro" id="IPR038404">
    <property type="entry name" value="TRAP_DctP_sf"/>
</dbReference>
<dbReference type="PANTHER" id="PTHR33376:SF15">
    <property type="entry name" value="BLL6794 PROTEIN"/>
    <property type="match status" value="1"/>
</dbReference>
<dbReference type="PANTHER" id="PTHR33376">
    <property type="match status" value="1"/>
</dbReference>
<proteinExistence type="predicted"/>
<evidence type="ECO:0000313" key="4">
    <source>
        <dbReference type="Proteomes" id="UP000253628"/>
    </source>
</evidence>
<evidence type="ECO:0000313" key="3">
    <source>
        <dbReference type="EMBL" id="RBP41929.1"/>
    </source>
</evidence>
<dbReference type="InterPro" id="IPR018389">
    <property type="entry name" value="DctP_fam"/>
</dbReference>
<keyword evidence="4" id="KW-1185">Reference proteome</keyword>
<dbReference type="RefSeq" id="WP_113932160.1">
    <property type="nucleotide sequence ID" value="NZ_JACCEU010000002.1"/>
</dbReference>
<dbReference type="Pfam" id="PF03480">
    <property type="entry name" value="DctP"/>
    <property type="match status" value="1"/>
</dbReference>
<reference evidence="3 4" key="1">
    <citation type="submission" date="2018-06" db="EMBL/GenBank/DDBJ databases">
        <title>Genomic Encyclopedia of Type Strains, Phase IV (KMG-IV): sequencing the most valuable type-strain genomes for metagenomic binning, comparative biology and taxonomic classification.</title>
        <authorList>
            <person name="Goeker M."/>
        </authorList>
    </citation>
    <scope>NUCLEOTIDE SEQUENCE [LARGE SCALE GENOMIC DNA]</scope>
    <source>
        <strain evidence="3 4">DSM 25520</strain>
    </source>
</reference>
<protein>
    <submittedName>
        <fullName evidence="3">TRAP-type C4-dicarboxylate transport system substrate-binding protein</fullName>
    </submittedName>
</protein>
<dbReference type="Gene3D" id="3.40.190.170">
    <property type="entry name" value="Bacterial extracellular solute-binding protein, family 7"/>
    <property type="match status" value="1"/>
</dbReference>
<evidence type="ECO:0000256" key="1">
    <source>
        <dbReference type="ARBA" id="ARBA00022729"/>
    </source>
</evidence>
<dbReference type="AlphaFoldDB" id="A0A366HH94"/>
<feature type="chain" id="PRO_5016891774" evidence="2">
    <location>
        <begin position="24"/>
        <end position="339"/>
    </location>
</feature>
<dbReference type="GO" id="GO:0055085">
    <property type="term" value="P:transmembrane transport"/>
    <property type="evidence" value="ECO:0007669"/>
    <property type="project" value="InterPro"/>
</dbReference>
<dbReference type="EMBL" id="QNRQ01000002">
    <property type="protein sequence ID" value="RBP41929.1"/>
    <property type="molecule type" value="Genomic_DNA"/>
</dbReference>
<name>A0A366HH94_9BURK</name>
<feature type="signal peptide" evidence="2">
    <location>
        <begin position="1"/>
        <end position="23"/>
    </location>
</feature>
<gene>
    <name evidence="3" type="ORF">DFR37_102309</name>
</gene>
<dbReference type="NCBIfam" id="NF037995">
    <property type="entry name" value="TRAP_S1"/>
    <property type="match status" value="1"/>
</dbReference>
<sequence>MNIKTWLGAGLLALATVGTAAHAQKTLLFNLFMAPQDPFNTLVMKPWADDVAKATNGRVKIEFAPASLAAPQAQMDGVVKGVFDGAYMYHGFLQGKVKLSQIAHLPFINVDAKGSSVALWRTYERYFAKADEYHDVQLLSLFTFPGGPIYSMHEPIKAKSQLAGIKVYSVAGNTAEMLQTTGAGMVVAPAARSYEIISGGTVDAFAGYPLYSATAFHTIQYAKSITDIPGQMSAPSFALFVNKKRWNAIPEVDRKIVMSLSGEAFAARLAAIDKLEEKLRQDAAARGVPFLKADDSLMDSLRQFGGKLQHDWLAAAAERGVDGEAALKMYEQEAKNDAH</sequence>
<dbReference type="OrthoDB" id="9794826at2"/>
<accession>A0A366HH94</accession>
<comment type="caution">
    <text evidence="3">The sequence shown here is derived from an EMBL/GenBank/DDBJ whole genome shotgun (WGS) entry which is preliminary data.</text>
</comment>
<dbReference type="Proteomes" id="UP000253628">
    <property type="component" value="Unassembled WGS sequence"/>
</dbReference>
<evidence type="ECO:0000256" key="2">
    <source>
        <dbReference type="SAM" id="SignalP"/>
    </source>
</evidence>
<keyword evidence="1 2" id="KW-0732">Signal</keyword>